<dbReference type="AlphaFoldDB" id="A0A9W8ZQN7"/>
<gene>
    <name evidence="1" type="ORF">C8J55DRAFT_493984</name>
</gene>
<accession>A0A9W8ZQN7</accession>
<name>A0A9W8ZQN7_9AGAR</name>
<dbReference type="InterPro" id="IPR011990">
    <property type="entry name" value="TPR-like_helical_dom_sf"/>
</dbReference>
<dbReference type="PANTHER" id="PTHR35205:SF1">
    <property type="entry name" value="ZU5 DOMAIN-CONTAINING PROTEIN"/>
    <property type="match status" value="1"/>
</dbReference>
<dbReference type="EMBL" id="JANVFS010000061">
    <property type="protein sequence ID" value="KAJ4464199.1"/>
    <property type="molecule type" value="Genomic_DNA"/>
</dbReference>
<reference evidence="1" key="2">
    <citation type="journal article" date="2023" name="Proc. Natl. Acad. Sci. U.S.A.">
        <title>A global phylogenomic analysis of the shiitake genus Lentinula.</title>
        <authorList>
            <person name="Sierra-Patev S."/>
            <person name="Min B."/>
            <person name="Naranjo-Ortiz M."/>
            <person name="Looney B."/>
            <person name="Konkel Z."/>
            <person name="Slot J.C."/>
            <person name="Sakamoto Y."/>
            <person name="Steenwyk J.L."/>
            <person name="Rokas A."/>
            <person name="Carro J."/>
            <person name="Camarero S."/>
            <person name="Ferreira P."/>
            <person name="Molpeceres G."/>
            <person name="Ruiz-Duenas F.J."/>
            <person name="Serrano A."/>
            <person name="Henrissat B."/>
            <person name="Drula E."/>
            <person name="Hughes K.W."/>
            <person name="Mata J.L."/>
            <person name="Ishikawa N.K."/>
            <person name="Vargas-Isla R."/>
            <person name="Ushijima S."/>
            <person name="Smith C.A."/>
            <person name="Donoghue J."/>
            <person name="Ahrendt S."/>
            <person name="Andreopoulos W."/>
            <person name="He G."/>
            <person name="LaButti K."/>
            <person name="Lipzen A."/>
            <person name="Ng V."/>
            <person name="Riley R."/>
            <person name="Sandor L."/>
            <person name="Barry K."/>
            <person name="Martinez A.T."/>
            <person name="Xiao Y."/>
            <person name="Gibbons J.G."/>
            <person name="Terashima K."/>
            <person name="Grigoriev I.V."/>
            <person name="Hibbett D."/>
        </authorList>
    </citation>
    <scope>NUCLEOTIDE SEQUENCE</scope>
    <source>
        <strain evidence="1">Sp2 HRB7682 ss15</strain>
    </source>
</reference>
<dbReference type="Gene3D" id="1.25.40.10">
    <property type="entry name" value="Tetratricopeptide repeat domain"/>
    <property type="match status" value="1"/>
</dbReference>
<sequence>MLIQMSSRFTKIYFITADTEESIQACLFDIAIDNGLGNPQDWRSGIHWLNTHEENWLIIMDNADDPRIPLRRYFPPCEHGNIIITSRNAELQNAVGQSLELWDMSPSEGLQLLVKHAVKGPLNKVQHKHAAQIAKELYYFPLALVQAGAYILKQNCLLTYSSRLKSQRRQLMERKLTQFRDKYQLSVYATWNLSWNMLSEKSQKLLEICSHLHHEKIPRQLFEKAITRINSAFLPLGPSKAVDEARALLKNFVQHDMQWDDIHFDEIVSEATSYSLLQIHSDELYTIHPLVYQWLVDSLHQRQIQGTQGILAVAVQNATWKDYQFLQHLSPHCKALGYLGHSNYFIKLAIGGMWELLGNYTQALQLWKPLLDVMRKSLGHRHKDTLGHIENVVRVYMELRMYHEASELQRSLYERALFGFLVVLDIPVGKLFPGMVAVGTSSQGIDWG</sequence>
<dbReference type="PANTHER" id="PTHR35205">
    <property type="entry name" value="NB-ARC AND TPR DOMAIN PROTEIN"/>
    <property type="match status" value="1"/>
</dbReference>
<dbReference type="InterPro" id="IPR027417">
    <property type="entry name" value="P-loop_NTPase"/>
</dbReference>
<dbReference type="SUPFAM" id="SSF52540">
    <property type="entry name" value="P-loop containing nucleoside triphosphate hydrolases"/>
    <property type="match status" value="1"/>
</dbReference>
<comment type="caution">
    <text evidence="1">The sequence shown here is derived from an EMBL/GenBank/DDBJ whole genome shotgun (WGS) entry which is preliminary data.</text>
</comment>
<dbReference type="Proteomes" id="UP001150238">
    <property type="component" value="Unassembled WGS sequence"/>
</dbReference>
<organism evidence="1 2">
    <name type="scientific">Lentinula lateritia</name>
    <dbReference type="NCBI Taxonomy" id="40482"/>
    <lineage>
        <taxon>Eukaryota</taxon>
        <taxon>Fungi</taxon>
        <taxon>Dikarya</taxon>
        <taxon>Basidiomycota</taxon>
        <taxon>Agaricomycotina</taxon>
        <taxon>Agaricomycetes</taxon>
        <taxon>Agaricomycetidae</taxon>
        <taxon>Agaricales</taxon>
        <taxon>Marasmiineae</taxon>
        <taxon>Omphalotaceae</taxon>
        <taxon>Lentinula</taxon>
    </lineage>
</organism>
<protein>
    <recommendedName>
        <fullName evidence="3">NB-ARC domain-containing protein</fullName>
    </recommendedName>
</protein>
<evidence type="ECO:0000313" key="1">
    <source>
        <dbReference type="EMBL" id="KAJ4464199.1"/>
    </source>
</evidence>
<evidence type="ECO:0008006" key="3">
    <source>
        <dbReference type="Google" id="ProtNLM"/>
    </source>
</evidence>
<evidence type="ECO:0000313" key="2">
    <source>
        <dbReference type="Proteomes" id="UP001150238"/>
    </source>
</evidence>
<dbReference type="Gene3D" id="3.40.50.300">
    <property type="entry name" value="P-loop containing nucleotide triphosphate hydrolases"/>
    <property type="match status" value="1"/>
</dbReference>
<reference evidence="1" key="1">
    <citation type="submission" date="2022-08" db="EMBL/GenBank/DDBJ databases">
        <authorList>
            <consortium name="DOE Joint Genome Institute"/>
            <person name="Min B."/>
            <person name="Riley R."/>
            <person name="Sierra-Patev S."/>
            <person name="Naranjo-Ortiz M."/>
            <person name="Looney B."/>
            <person name="Konkel Z."/>
            <person name="Slot J.C."/>
            <person name="Sakamoto Y."/>
            <person name="Steenwyk J.L."/>
            <person name="Rokas A."/>
            <person name="Carro J."/>
            <person name="Camarero S."/>
            <person name="Ferreira P."/>
            <person name="Molpeceres G."/>
            <person name="Ruiz-Duenas F.J."/>
            <person name="Serrano A."/>
            <person name="Henrissat B."/>
            <person name="Drula E."/>
            <person name="Hughes K.W."/>
            <person name="Mata J.L."/>
            <person name="Ishikawa N.K."/>
            <person name="Vargas-Isla R."/>
            <person name="Ushijima S."/>
            <person name="Smith C.A."/>
            <person name="Ahrendt S."/>
            <person name="Andreopoulos W."/>
            <person name="He G."/>
            <person name="Labutti K."/>
            <person name="Lipzen A."/>
            <person name="Ng V."/>
            <person name="Sandor L."/>
            <person name="Barry K."/>
            <person name="Martinez A.T."/>
            <person name="Xiao Y."/>
            <person name="Gibbons J.G."/>
            <person name="Terashima K."/>
            <person name="Hibbett D.S."/>
            <person name="Grigoriev I.V."/>
        </authorList>
    </citation>
    <scope>NUCLEOTIDE SEQUENCE</scope>
    <source>
        <strain evidence="1">Sp2 HRB7682 ss15</strain>
    </source>
</reference>
<proteinExistence type="predicted"/>